<comment type="caution">
    <text evidence="6">The sequence shown here is derived from an EMBL/GenBank/DDBJ whole genome shotgun (WGS) entry which is preliminary data.</text>
</comment>
<dbReference type="EC" id="2.7.7.65" evidence="1"/>
<keyword evidence="6" id="KW-0808">Transferase</keyword>
<evidence type="ECO:0000256" key="2">
    <source>
        <dbReference type="ARBA" id="ARBA00034247"/>
    </source>
</evidence>
<dbReference type="Gene3D" id="3.30.70.270">
    <property type="match status" value="1"/>
</dbReference>
<feature type="transmembrane region" description="Helical" evidence="3">
    <location>
        <begin position="214"/>
        <end position="236"/>
    </location>
</feature>
<protein>
    <recommendedName>
        <fullName evidence="1">diguanylate cyclase</fullName>
        <ecNumber evidence="1">2.7.7.65</ecNumber>
    </recommendedName>
</protein>
<dbReference type="CDD" id="cd01949">
    <property type="entry name" value="GGDEF"/>
    <property type="match status" value="1"/>
</dbReference>
<evidence type="ECO:0000256" key="3">
    <source>
        <dbReference type="SAM" id="Phobius"/>
    </source>
</evidence>
<dbReference type="InterPro" id="IPR050469">
    <property type="entry name" value="Diguanylate_Cyclase"/>
</dbReference>
<dbReference type="InterPro" id="IPR011622">
    <property type="entry name" value="7TMR_DISM_rcpt_extracell_dom2"/>
</dbReference>
<feature type="domain" description="GGDEF" evidence="5">
    <location>
        <begin position="433"/>
        <end position="563"/>
    </location>
</feature>
<keyword evidence="3" id="KW-1133">Transmembrane helix</keyword>
<dbReference type="RefSeq" id="WP_290282955.1">
    <property type="nucleotide sequence ID" value="NZ_JAUFQI010000001.1"/>
</dbReference>
<proteinExistence type="predicted"/>
<keyword evidence="7" id="KW-1185">Reference proteome</keyword>
<gene>
    <name evidence="6" type="ORF">ACFOND_00220</name>
</gene>
<evidence type="ECO:0000256" key="4">
    <source>
        <dbReference type="SAM" id="SignalP"/>
    </source>
</evidence>
<comment type="catalytic activity">
    <reaction evidence="2">
        <text>2 GTP = 3',3'-c-di-GMP + 2 diphosphate</text>
        <dbReference type="Rhea" id="RHEA:24898"/>
        <dbReference type="ChEBI" id="CHEBI:33019"/>
        <dbReference type="ChEBI" id="CHEBI:37565"/>
        <dbReference type="ChEBI" id="CHEBI:58805"/>
        <dbReference type="EC" id="2.7.7.65"/>
    </reaction>
</comment>
<keyword evidence="4" id="KW-0732">Signal</keyword>
<dbReference type="PANTHER" id="PTHR45138:SF9">
    <property type="entry name" value="DIGUANYLATE CYCLASE DGCM-RELATED"/>
    <property type="match status" value="1"/>
</dbReference>
<dbReference type="NCBIfam" id="TIGR00254">
    <property type="entry name" value="GGDEF"/>
    <property type="match status" value="1"/>
</dbReference>
<keyword evidence="6" id="KW-0548">Nucleotidyltransferase</keyword>
<keyword evidence="3" id="KW-0472">Membrane</keyword>
<feature type="transmembrane region" description="Helical" evidence="3">
    <location>
        <begin position="184"/>
        <end position="207"/>
    </location>
</feature>
<feature type="transmembrane region" description="Helical" evidence="3">
    <location>
        <begin position="337"/>
        <end position="360"/>
    </location>
</feature>
<dbReference type="PANTHER" id="PTHR45138">
    <property type="entry name" value="REGULATORY COMPONENTS OF SENSORY TRANSDUCTION SYSTEM"/>
    <property type="match status" value="1"/>
</dbReference>
<evidence type="ECO:0000313" key="7">
    <source>
        <dbReference type="Proteomes" id="UP001595710"/>
    </source>
</evidence>
<dbReference type="InterPro" id="IPR000160">
    <property type="entry name" value="GGDEF_dom"/>
</dbReference>
<dbReference type="Gene3D" id="2.60.40.2380">
    <property type="match status" value="1"/>
</dbReference>
<feature type="chain" id="PRO_5046516536" description="diguanylate cyclase" evidence="4">
    <location>
        <begin position="23"/>
        <end position="567"/>
    </location>
</feature>
<name>A0ABV7WQ05_9GAMM</name>
<dbReference type="Pfam" id="PF07696">
    <property type="entry name" value="7TMR-DISMED2"/>
    <property type="match status" value="1"/>
</dbReference>
<dbReference type="Pfam" id="PF00990">
    <property type="entry name" value="GGDEF"/>
    <property type="match status" value="1"/>
</dbReference>
<keyword evidence="3" id="KW-0812">Transmembrane</keyword>
<dbReference type="SUPFAM" id="SSF55073">
    <property type="entry name" value="Nucleotide cyclase"/>
    <property type="match status" value="1"/>
</dbReference>
<dbReference type="InterPro" id="IPR029787">
    <property type="entry name" value="Nucleotide_cyclase"/>
</dbReference>
<accession>A0ABV7WQ05</accession>
<feature type="transmembrane region" description="Helical" evidence="3">
    <location>
        <begin position="248"/>
        <end position="271"/>
    </location>
</feature>
<evidence type="ECO:0000313" key="6">
    <source>
        <dbReference type="EMBL" id="MFC3700045.1"/>
    </source>
</evidence>
<evidence type="ECO:0000256" key="1">
    <source>
        <dbReference type="ARBA" id="ARBA00012528"/>
    </source>
</evidence>
<dbReference type="Proteomes" id="UP001595710">
    <property type="component" value="Unassembled WGS sequence"/>
</dbReference>
<dbReference type="InterPro" id="IPR043128">
    <property type="entry name" value="Rev_trsase/Diguanyl_cyclase"/>
</dbReference>
<feature type="transmembrane region" description="Helical" evidence="3">
    <location>
        <begin position="306"/>
        <end position="328"/>
    </location>
</feature>
<dbReference type="Pfam" id="PF07695">
    <property type="entry name" value="7TMR-DISM_7TM"/>
    <property type="match status" value="1"/>
</dbReference>
<dbReference type="EMBL" id="JBHRYN010000002">
    <property type="protein sequence ID" value="MFC3700045.1"/>
    <property type="molecule type" value="Genomic_DNA"/>
</dbReference>
<reference evidence="7" key="1">
    <citation type="journal article" date="2019" name="Int. J. Syst. Evol. Microbiol.">
        <title>The Global Catalogue of Microorganisms (GCM) 10K type strain sequencing project: providing services to taxonomists for standard genome sequencing and annotation.</title>
        <authorList>
            <consortium name="The Broad Institute Genomics Platform"/>
            <consortium name="The Broad Institute Genome Sequencing Center for Infectious Disease"/>
            <person name="Wu L."/>
            <person name="Ma J."/>
        </authorList>
    </citation>
    <scope>NUCLEOTIDE SEQUENCE [LARGE SCALE GENOMIC DNA]</scope>
    <source>
        <strain evidence="7">CECT 8288</strain>
    </source>
</reference>
<dbReference type="GO" id="GO:0052621">
    <property type="term" value="F:diguanylate cyclase activity"/>
    <property type="evidence" value="ECO:0007669"/>
    <property type="project" value="UniProtKB-EC"/>
</dbReference>
<evidence type="ECO:0000259" key="5">
    <source>
        <dbReference type="PROSITE" id="PS50887"/>
    </source>
</evidence>
<sequence>MSSIQAFCKFIFVLLCTVSTIAATEAFPHENSLTLVNDRLFLYASANSTLDAELAFETFKQGHFAENTKGKVSLGFTRKNIWAVLPVNNTNEATESRVIRIDNAWLDTLDVYFFSNDALQKKVSLGDNIPFSQRERSTRMPSVEYEFPAGQSYVLFRFRSQDPMAFPMYIGSEPAMQSEFAKNAYLYGAMYGGLLILLIYNLTLYAYVREIRYLLYPIYLFAFTAFNFTYTGHGFWLVWPDSVAIQQWLMPILMFGYIFSAVVFTIGFLNTRTFLPALYDSRLRIYGALIALAVLLFLFGSRMVIVLVQLAILSMLTFAMLFTGYLAYKNKDPMAKFFIPAILMGTGGASFSSLATWGVIPFSQAAFRGIEVGMMLEMSLLSISLGFNFKLAQDARKHAESNARLDPLTNLYNRRAFIELVQPSWELGKRNNTPMSILLMDLDWFKKINDQFGHATGDEVLERVAKEIKNRVRDSDIPLRWGGEEFLIFLPDTTQEQAKQLAEELRKKIEQVAIPNGEAVTTSIGVVSALPTQVELEKLISMADESLYLAKEEGRNRTVVHSSVEKL</sequence>
<dbReference type="SMART" id="SM00267">
    <property type="entry name" value="GGDEF"/>
    <property type="match status" value="1"/>
</dbReference>
<dbReference type="PROSITE" id="PS50887">
    <property type="entry name" value="GGDEF"/>
    <property type="match status" value="1"/>
</dbReference>
<feature type="signal peptide" evidence="4">
    <location>
        <begin position="1"/>
        <end position="22"/>
    </location>
</feature>
<dbReference type="InterPro" id="IPR011623">
    <property type="entry name" value="7TMR_DISM_rcpt_extracell_dom1"/>
</dbReference>
<feature type="transmembrane region" description="Helical" evidence="3">
    <location>
        <begin position="283"/>
        <end position="300"/>
    </location>
</feature>
<organism evidence="6 7">
    <name type="scientific">Reinekea marina</name>
    <dbReference type="NCBI Taxonomy" id="1310421"/>
    <lineage>
        <taxon>Bacteria</taxon>
        <taxon>Pseudomonadati</taxon>
        <taxon>Pseudomonadota</taxon>
        <taxon>Gammaproteobacteria</taxon>
        <taxon>Oceanospirillales</taxon>
        <taxon>Saccharospirillaceae</taxon>
        <taxon>Reinekea</taxon>
    </lineage>
</organism>